<reference evidence="1" key="1">
    <citation type="submission" date="2018-10" db="EMBL/GenBank/DDBJ databases">
        <title>Hidden diversity of soil giant viruses.</title>
        <authorList>
            <person name="Schulz F."/>
            <person name="Alteio L."/>
            <person name="Goudeau D."/>
            <person name="Ryan E.M."/>
            <person name="Malmstrom R.R."/>
            <person name="Blanchard J."/>
            <person name="Woyke T."/>
        </authorList>
    </citation>
    <scope>NUCLEOTIDE SEQUENCE</scope>
    <source>
        <strain evidence="1">HYV1</strain>
    </source>
</reference>
<accession>A0A3G5ABX6</accession>
<gene>
    <name evidence="1" type="ORF">Hyperionvirus11_74</name>
</gene>
<evidence type="ECO:0000313" key="1">
    <source>
        <dbReference type="EMBL" id="AYV83801.1"/>
    </source>
</evidence>
<dbReference type="EMBL" id="MK072393">
    <property type="protein sequence ID" value="AYV83801.1"/>
    <property type="molecule type" value="Genomic_DNA"/>
</dbReference>
<sequence>MTDTTLGGFKLFDCRNSKGPYVLPVYSYKCPCDFRHYIFWWDCSSTENYPNIFHPKYLKKYKELLTENKSYTQCLTSIPHFKIKHQIVTCEHIHMYAYGSNISFFRRSRYEAINEETKNLIVSDLKQMNCLPIGTSLAHFISNYWADVIYNWYRSTSPQPNVLTFNEMKENVTNAQETIFLSTFRENINKFEKEMKSTLHEIMPTDLIKLIYSYGYSAADTYGKIILLLQDDFLKYGKVLASAI</sequence>
<organism evidence="1">
    <name type="scientific">Hyperionvirus sp</name>
    <dbReference type="NCBI Taxonomy" id="2487770"/>
    <lineage>
        <taxon>Viruses</taxon>
        <taxon>Varidnaviria</taxon>
        <taxon>Bamfordvirae</taxon>
        <taxon>Nucleocytoviricota</taxon>
        <taxon>Megaviricetes</taxon>
        <taxon>Imitervirales</taxon>
        <taxon>Mimiviridae</taxon>
        <taxon>Klosneuvirinae</taxon>
    </lineage>
</organism>
<proteinExistence type="predicted"/>
<name>A0A3G5ABX6_9VIRU</name>
<protein>
    <submittedName>
        <fullName evidence="1">Uncharacterized protein</fullName>
    </submittedName>
</protein>